<accession>S5ZZP8</accession>
<name>S5ZZP8_9SPIR</name>
<dbReference type="SUPFAM" id="SSF102114">
    <property type="entry name" value="Radical SAM enzymes"/>
    <property type="match status" value="1"/>
</dbReference>
<dbReference type="GO" id="GO:0051536">
    <property type="term" value="F:iron-sulfur cluster binding"/>
    <property type="evidence" value="ECO:0007669"/>
    <property type="project" value="UniProtKB-KW"/>
</dbReference>
<dbReference type="CDD" id="cd01335">
    <property type="entry name" value="Radical_SAM"/>
    <property type="match status" value="1"/>
</dbReference>
<dbReference type="Proteomes" id="UP000015620">
    <property type="component" value="Chromosome"/>
</dbReference>
<evidence type="ECO:0000256" key="2">
    <source>
        <dbReference type="ARBA" id="ARBA00022691"/>
    </source>
</evidence>
<dbReference type="OrthoDB" id="9763993at2"/>
<sequence length="448" mass="52357">MVVKWGITDCCNLNCKHCYYTTLKKQTYGLDIRDMKCLVDKLFSAGVDCIQLLGGEPFNYDAITELIDYIKYKGINLWVNTNFQNLSEKTLYQIKNCAFDRFIISLDGADEESNDTNRGDGTFLKIIDNLNKLKNICTVNNNIYINSILNKLGVTRMHFFYSFIKKYDYIKNISISLPDITGNALSQSTDFFSNVNDYLDNVFAFLEKIIIDNIYQKFTFGVSPFIESYIYDKHKIENVFNKNYCMGGCSVYYLDPDAFLYPCNLEYGINYFKKINNCDNNLLKHSFDEIIKCIPFNNFYADVRLIEKNCIDKKTICNKCSFRMNNICQIKCPLDKKEPIYRKMCEYFLSKNKILDSKFEIITKKLTKKIVKNGKINIFKLIPGSRWVTYENSIEFYSRKFNKNYLISYDNVDQIIKILENENELNSGNVETKLLQMLKSIGIIEYAS</sequence>
<keyword evidence="8" id="KW-1185">Reference proteome</keyword>
<evidence type="ECO:0000259" key="6">
    <source>
        <dbReference type="PROSITE" id="PS51918"/>
    </source>
</evidence>
<reference evidence="7 8" key="1">
    <citation type="journal article" date="2013" name="PLoS ONE">
        <title>Genome-Wide Relatedness of Treponema pedis, from Gingiva and Necrotic Skin Lesions of Pigs, with the Human Oral Pathogen Treponema denticola.</title>
        <authorList>
            <person name="Svartstrom O."/>
            <person name="Mushtaq M."/>
            <person name="Pringle M."/>
            <person name="Segerman B."/>
        </authorList>
    </citation>
    <scope>NUCLEOTIDE SEQUENCE [LARGE SCALE GENOMIC DNA]</scope>
    <source>
        <strain evidence="7">T A4</strain>
    </source>
</reference>
<keyword evidence="4" id="KW-0408">Iron</keyword>
<feature type="domain" description="Radical SAM core" evidence="6">
    <location>
        <begin position="1"/>
        <end position="212"/>
    </location>
</feature>
<evidence type="ECO:0000256" key="5">
    <source>
        <dbReference type="ARBA" id="ARBA00023014"/>
    </source>
</evidence>
<organism evidence="7 8">
    <name type="scientific">Treponema pedis str. T A4</name>
    <dbReference type="NCBI Taxonomy" id="1291379"/>
    <lineage>
        <taxon>Bacteria</taxon>
        <taxon>Pseudomonadati</taxon>
        <taxon>Spirochaetota</taxon>
        <taxon>Spirochaetia</taxon>
        <taxon>Spirochaetales</taxon>
        <taxon>Treponemataceae</taxon>
        <taxon>Treponema</taxon>
    </lineage>
</organism>
<dbReference type="InterPro" id="IPR058240">
    <property type="entry name" value="rSAM_sf"/>
</dbReference>
<dbReference type="InterPro" id="IPR007197">
    <property type="entry name" value="rSAM"/>
</dbReference>
<dbReference type="GO" id="GO:0003824">
    <property type="term" value="F:catalytic activity"/>
    <property type="evidence" value="ECO:0007669"/>
    <property type="project" value="InterPro"/>
</dbReference>
<dbReference type="HOGENOM" id="CLU_583855_0_0_12"/>
<evidence type="ECO:0000256" key="3">
    <source>
        <dbReference type="ARBA" id="ARBA00022723"/>
    </source>
</evidence>
<evidence type="ECO:0000256" key="1">
    <source>
        <dbReference type="ARBA" id="ARBA00001966"/>
    </source>
</evidence>
<comment type="cofactor">
    <cofactor evidence="1">
        <name>[4Fe-4S] cluster</name>
        <dbReference type="ChEBI" id="CHEBI:49883"/>
    </cofactor>
</comment>
<dbReference type="EMBL" id="CP004120">
    <property type="protein sequence ID" value="AGT43803.1"/>
    <property type="molecule type" value="Genomic_DNA"/>
</dbReference>
<dbReference type="InterPro" id="IPR013785">
    <property type="entry name" value="Aldolase_TIM"/>
</dbReference>
<dbReference type="PANTHER" id="PTHR11228">
    <property type="entry name" value="RADICAL SAM DOMAIN PROTEIN"/>
    <property type="match status" value="1"/>
</dbReference>
<gene>
    <name evidence="7" type="ORF">TPE_1308</name>
</gene>
<keyword evidence="2" id="KW-0949">S-adenosyl-L-methionine</keyword>
<keyword evidence="5" id="KW-0411">Iron-sulfur</keyword>
<dbReference type="KEGG" id="tped:TPE_1308"/>
<dbReference type="Gene3D" id="3.20.20.70">
    <property type="entry name" value="Aldolase class I"/>
    <property type="match status" value="1"/>
</dbReference>
<dbReference type="GO" id="GO:0046872">
    <property type="term" value="F:metal ion binding"/>
    <property type="evidence" value="ECO:0007669"/>
    <property type="project" value="UniProtKB-KW"/>
</dbReference>
<keyword evidence="3" id="KW-0479">Metal-binding</keyword>
<dbReference type="AlphaFoldDB" id="S5ZZP8"/>
<dbReference type="STRING" id="1291379.TPE_1308"/>
<dbReference type="SFLD" id="SFLDG01067">
    <property type="entry name" value="SPASM/twitch_domain_containing"/>
    <property type="match status" value="1"/>
</dbReference>
<dbReference type="InterPro" id="IPR050377">
    <property type="entry name" value="Radical_SAM_PqqE_MftC-like"/>
</dbReference>
<dbReference type="RefSeq" id="WP_020965103.1">
    <property type="nucleotide sequence ID" value="NC_022097.1"/>
</dbReference>
<evidence type="ECO:0000313" key="8">
    <source>
        <dbReference type="Proteomes" id="UP000015620"/>
    </source>
</evidence>
<dbReference type="PROSITE" id="PS51918">
    <property type="entry name" value="RADICAL_SAM"/>
    <property type="match status" value="1"/>
</dbReference>
<proteinExistence type="predicted"/>
<protein>
    <submittedName>
        <fullName evidence="7">Radical SAM domain-containing protein</fullName>
    </submittedName>
</protein>
<dbReference type="SFLD" id="SFLDS00029">
    <property type="entry name" value="Radical_SAM"/>
    <property type="match status" value="1"/>
</dbReference>
<dbReference type="PATRIC" id="fig|1291379.3.peg.1300"/>
<dbReference type="PANTHER" id="PTHR11228:SF7">
    <property type="entry name" value="PQQA PEPTIDE CYCLASE"/>
    <property type="match status" value="1"/>
</dbReference>
<evidence type="ECO:0000256" key="4">
    <source>
        <dbReference type="ARBA" id="ARBA00023004"/>
    </source>
</evidence>
<evidence type="ECO:0000313" key="7">
    <source>
        <dbReference type="EMBL" id="AGT43803.1"/>
    </source>
</evidence>
<dbReference type="Pfam" id="PF04055">
    <property type="entry name" value="Radical_SAM"/>
    <property type="match status" value="1"/>
</dbReference>
<dbReference type="GeneID" id="301089894"/>